<keyword evidence="3" id="KW-1185">Reference proteome</keyword>
<dbReference type="AlphaFoldDB" id="A0A853F5L6"/>
<dbReference type="OrthoDB" id="9151960at2"/>
<evidence type="ECO:0000313" key="2">
    <source>
        <dbReference type="EMBL" id="NYT35815.1"/>
    </source>
</evidence>
<dbReference type="RefSeq" id="WP_129967763.1">
    <property type="nucleotide sequence ID" value="NZ_JACCEW010000001.1"/>
</dbReference>
<proteinExistence type="predicted"/>
<accession>A0A853F5L6</accession>
<evidence type="ECO:0000313" key="3">
    <source>
        <dbReference type="Proteomes" id="UP000580517"/>
    </source>
</evidence>
<dbReference type="Proteomes" id="UP000580517">
    <property type="component" value="Unassembled WGS sequence"/>
</dbReference>
<reference evidence="2 3" key="1">
    <citation type="submission" date="2020-07" db="EMBL/GenBank/DDBJ databases">
        <title>Taxonomic revisions and descriptions of new bacterial species based on genomic comparisons in the high-G+C-content subgroup of the family Alcaligenaceae.</title>
        <authorList>
            <person name="Szabo A."/>
            <person name="Felfoldi T."/>
        </authorList>
    </citation>
    <scope>NUCLEOTIDE SEQUENCE [LARGE SCALE GENOMIC DNA]</scope>
    <source>
        <strain evidence="2 3">DSM 25264</strain>
    </source>
</reference>
<gene>
    <name evidence="2" type="ORF">H0A68_02950</name>
</gene>
<sequence>MRSPRGADGSNIEADDSTQGDPYARENALIRPDTTEQQRELGRSALDGAARVARSPRQSDIEPASQRVGSAGLPGAERAANVTPRRLREKVGVLGSRPLANFRAGKPNQLVGQTARSTGELAVLAQVYRDPRFGTLRVVYVDGAGKVSLISVVPFVWHQRQGHRQQCTTVAAITQ</sequence>
<dbReference type="EMBL" id="JACCEW010000001">
    <property type="protein sequence ID" value="NYT35815.1"/>
    <property type="molecule type" value="Genomic_DNA"/>
</dbReference>
<feature type="region of interest" description="Disordered" evidence="1">
    <location>
        <begin position="1"/>
        <end position="84"/>
    </location>
</feature>
<comment type="caution">
    <text evidence="2">The sequence shown here is derived from an EMBL/GenBank/DDBJ whole genome shotgun (WGS) entry which is preliminary data.</text>
</comment>
<name>A0A853F5L6_9BURK</name>
<organism evidence="2 3">
    <name type="scientific">Allopusillimonas soli</name>
    <dbReference type="NCBI Taxonomy" id="659016"/>
    <lineage>
        <taxon>Bacteria</taxon>
        <taxon>Pseudomonadati</taxon>
        <taxon>Pseudomonadota</taxon>
        <taxon>Betaproteobacteria</taxon>
        <taxon>Burkholderiales</taxon>
        <taxon>Alcaligenaceae</taxon>
        <taxon>Allopusillimonas</taxon>
    </lineage>
</organism>
<feature type="compositionally biased region" description="Basic and acidic residues" evidence="1">
    <location>
        <begin position="33"/>
        <end position="42"/>
    </location>
</feature>
<protein>
    <submittedName>
        <fullName evidence="2">Uncharacterized protein</fullName>
    </submittedName>
</protein>
<evidence type="ECO:0000256" key="1">
    <source>
        <dbReference type="SAM" id="MobiDB-lite"/>
    </source>
</evidence>